<evidence type="ECO:0000256" key="7">
    <source>
        <dbReference type="PROSITE-ProRule" id="PRU01026"/>
    </source>
</evidence>
<feature type="compositionally biased region" description="Acidic residues" evidence="9">
    <location>
        <begin position="261"/>
        <end position="282"/>
    </location>
</feature>
<dbReference type="RefSeq" id="XP_005704187.1">
    <property type="nucleotide sequence ID" value="XM_005704130.1"/>
</dbReference>
<dbReference type="EMBL" id="KB454529">
    <property type="protein sequence ID" value="EME27667.1"/>
    <property type="molecule type" value="Genomic_DNA"/>
</dbReference>
<dbReference type="GO" id="GO:0001708">
    <property type="term" value="P:cell fate specification"/>
    <property type="evidence" value="ECO:0007669"/>
    <property type="project" value="EnsemblPlants"/>
</dbReference>
<organism evidence="11 12">
    <name type="scientific">Galdieria sulphuraria</name>
    <name type="common">Red alga</name>
    <dbReference type="NCBI Taxonomy" id="130081"/>
    <lineage>
        <taxon>Eukaryota</taxon>
        <taxon>Rhodophyta</taxon>
        <taxon>Bangiophyceae</taxon>
        <taxon>Galdieriales</taxon>
        <taxon>Galdieriaceae</taxon>
        <taxon>Galdieria</taxon>
    </lineage>
</organism>
<dbReference type="PANTHER" id="PTHR11727">
    <property type="entry name" value="DIMETHYLADENOSINE TRANSFERASE"/>
    <property type="match status" value="1"/>
</dbReference>
<dbReference type="EC" id="2.1.1.-" evidence="8"/>
<dbReference type="InterPro" id="IPR020598">
    <property type="entry name" value="rRNA_Ade_methylase_Trfase_N"/>
</dbReference>
<dbReference type="CDD" id="cd02440">
    <property type="entry name" value="AdoMet_MTases"/>
    <property type="match status" value="1"/>
</dbReference>
<keyword evidence="1 8" id="KW-0698">rRNA processing</keyword>
<evidence type="ECO:0000256" key="6">
    <source>
        <dbReference type="ARBA" id="ARBA00061109"/>
    </source>
</evidence>
<keyword evidence="4 7" id="KW-0949">S-adenosyl-L-methionine</keyword>
<evidence type="ECO:0000256" key="4">
    <source>
        <dbReference type="ARBA" id="ARBA00022691"/>
    </source>
</evidence>
<dbReference type="PROSITE" id="PS51689">
    <property type="entry name" value="SAM_RNA_A_N6_MT"/>
    <property type="match status" value="1"/>
</dbReference>
<dbReference type="SUPFAM" id="SSF53335">
    <property type="entry name" value="S-adenosyl-L-methionine-dependent methyltransferases"/>
    <property type="match status" value="1"/>
</dbReference>
<dbReference type="Pfam" id="PF00398">
    <property type="entry name" value="RrnaAD"/>
    <property type="match status" value="1"/>
</dbReference>
<dbReference type="Gramene" id="EME27667">
    <property type="protein sequence ID" value="EME27667"/>
    <property type="gene ID" value="Gasu_48110"/>
</dbReference>
<dbReference type="KEGG" id="gsl:Gasu_48110"/>
<evidence type="ECO:0000313" key="11">
    <source>
        <dbReference type="EMBL" id="EME27667.1"/>
    </source>
</evidence>
<proteinExistence type="inferred from homology"/>
<evidence type="ECO:0000256" key="5">
    <source>
        <dbReference type="ARBA" id="ARBA00022884"/>
    </source>
</evidence>
<evidence type="ECO:0000256" key="8">
    <source>
        <dbReference type="RuleBase" id="RU362106"/>
    </source>
</evidence>
<feature type="region of interest" description="Disordered" evidence="9">
    <location>
        <begin position="258"/>
        <end position="284"/>
    </location>
</feature>
<feature type="binding site" evidence="7">
    <location>
        <position position="23"/>
    </location>
    <ligand>
        <name>S-adenosyl-L-methionine</name>
        <dbReference type="ChEBI" id="CHEBI:59789"/>
    </ligand>
</feature>
<comment type="similarity">
    <text evidence="6 7 8">Belongs to the class I-like SAM-binding methyltransferase superfamily. rRNA adenine N(6)-methyltransferase family.</text>
</comment>
<evidence type="ECO:0000256" key="2">
    <source>
        <dbReference type="ARBA" id="ARBA00022603"/>
    </source>
</evidence>
<evidence type="ECO:0000256" key="1">
    <source>
        <dbReference type="ARBA" id="ARBA00022552"/>
    </source>
</evidence>
<dbReference type="eggNOG" id="KOG0820">
    <property type="taxonomic scope" value="Eukaryota"/>
</dbReference>
<dbReference type="InterPro" id="IPR029063">
    <property type="entry name" value="SAM-dependent_MTases_sf"/>
</dbReference>
<gene>
    <name evidence="11" type="ORF">Gasu_48110</name>
</gene>
<feature type="binding site" evidence="7">
    <location>
        <position position="114"/>
    </location>
    <ligand>
        <name>S-adenosyl-L-methionine</name>
        <dbReference type="ChEBI" id="CHEBI:59789"/>
    </ligand>
</feature>
<reference evidence="12" key="1">
    <citation type="journal article" date="2013" name="Science">
        <title>Gene transfer from bacteria and archaea facilitated evolution of an extremophilic eukaryote.</title>
        <authorList>
            <person name="Schonknecht G."/>
            <person name="Chen W.H."/>
            <person name="Ternes C.M."/>
            <person name="Barbier G.G."/>
            <person name="Shrestha R.P."/>
            <person name="Stanke M."/>
            <person name="Brautigam A."/>
            <person name="Baker B.J."/>
            <person name="Banfield J.F."/>
            <person name="Garavito R.M."/>
            <person name="Carr K."/>
            <person name="Wilkerson C."/>
            <person name="Rensing S.A."/>
            <person name="Gagneul D."/>
            <person name="Dickenson N.E."/>
            <person name="Oesterhelt C."/>
            <person name="Lercher M.J."/>
            <person name="Weber A.P."/>
        </authorList>
    </citation>
    <scope>NUCLEOTIDE SEQUENCE [LARGE SCALE GENOMIC DNA]</scope>
    <source>
        <strain evidence="12">074W</strain>
    </source>
</reference>
<dbReference type="InterPro" id="IPR011530">
    <property type="entry name" value="rRNA_adenine_dimethylase"/>
</dbReference>
<evidence type="ECO:0000259" key="10">
    <source>
        <dbReference type="SMART" id="SM00650"/>
    </source>
</evidence>
<dbReference type="PANTHER" id="PTHR11727:SF7">
    <property type="entry name" value="DIMETHYLADENOSINE TRANSFERASE-RELATED"/>
    <property type="match status" value="1"/>
</dbReference>
<keyword evidence="12" id="KW-1185">Reference proteome</keyword>
<keyword evidence="3 7" id="KW-0808">Transferase</keyword>
<dbReference type="Gene3D" id="3.40.50.150">
    <property type="entry name" value="Vaccinia Virus protein VP39"/>
    <property type="match status" value="1"/>
</dbReference>
<dbReference type="GO" id="GO:0000179">
    <property type="term" value="F:rRNA (adenine-N6,N6-)-dimethyltransferase activity"/>
    <property type="evidence" value="ECO:0007669"/>
    <property type="project" value="UniProtKB-UniRule"/>
</dbReference>
<dbReference type="OMA" id="ANYRTWC"/>
<dbReference type="AlphaFoldDB" id="M2XCJ6"/>
<dbReference type="OrthoDB" id="74991at2759"/>
<name>M2XCJ6_GALSU</name>
<feature type="binding site" evidence="7">
    <location>
        <position position="71"/>
    </location>
    <ligand>
        <name>S-adenosyl-L-methionine</name>
        <dbReference type="ChEBI" id="CHEBI:59789"/>
    </ligand>
</feature>
<dbReference type="Gene3D" id="1.10.8.480">
    <property type="match status" value="1"/>
</dbReference>
<dbReference type="Proteomes" id="UP000030680">
    <property type="component" value="Unassembled WGS sequence"/>
</dbReference>
<accession>M2XCJ6</accession>
<dbReference type="SMART" id="SM00650">
    <property type="entry name" value="rADc"/>
    <property type="match status" value="1"/>
</dbReference>
<dbReference type="NCBIfam" id="TIGR00755">
    <property type="entry name" value="ksgA"/>
    <property type="match status" value="1"/>
</dbReference>
<feature type="binding site" evidence="7">
    <location>
        <position position="25"/>
    </location>
    <ligand>
        <name>S-adenosyl-L-methionine</name>
        <dbReference type="ChEBI" id="CHEBI:59789"/>
    </ligand>
</feature>
<feature type="binding site" evidence="7">
    <location>
        <position position="50"/>
    </location>
    <ligand>
        <name>S-adenosyl-L-methionine</name>
        <dbReference type="ChEBI" id="CHEBI:59789"/>
    </ligand>
</feature>
<feature type="binding site" evidence="7">
    <location>
        <position position="99"/>
    </location>
    <ligand>
        <name>S-adenosyl-L-methionine</name>
        <dbReference type="ChEBI" id="CHEBI:59789"/>
    </ligand>
</feature>
<evidence type="ECO:0000256" key="9">
    <source>
        <dbReference type="SAM" id="MobiDB-lite"/>
    </source>
</evidence>
<keyword evidence="5 7" id="KW-0694">RNA-binding</keyword>
<dbReference type="GO" id="GO:0051301">
    <property type="term" value="P:cell division"/>
    <property type="evidence" value="ECO:0007669"/>
    <property type="project" value="EnsemblPlants"/>
</dbReference>
<evidence type="ECO:0000256" key="3">
    <source>
        <dbReference type="ARBA" id="ARBA00022679"/>
    </source>
</evidence>
<dbReference type="GeneID" id="17086556"/>
<dbReference type="FunFam" id="3.40.50.150:FF:000007">
    <property type="entry name" value="rRNA adenine N(6)-methyltransferase"/>
    <property type="match status" value="1"/>
</dbReference>
<sequence>MGKKSASVSGHRGFEFKKERGQHILKNPLVVNSILEKAALKPTDIVLEIGPGTGNMTVKLLQLVKKVIAVEIDPRMTVELYRRVQFSPLKERLELIQADILKMELPYFDVCVANIPYQISSPLIFKLLAHRPFHRYSVLMLQREFAMRLIAQPGSELYCRLSVNAKALARVSHLMKVSRNSFRPPPKVDSSVVRIEPRNPPPPGNFLEWDGLLRICFQRKNKTLGGIMKQHAVLSLLNSNEKQLQMMQGLESAMELTPMMTDEEELSKKEEEEEDDDDDNETEELKGMKEKIMRLLEQNNFSKCRASKMSLDDFRRLLKTFNEAGLHFC</sequence>
<evidence type="ECO:0000313" key="12">
    <source>
        <dbReference type="Proteomes" id="UP000030680"/>
    </source>
</evidence>
<dbReference type="GO" id="GO:0005730">
    <property type="term" value="C:nucleolus"/>
    <property type="evidence" value="ECO:0007669"/>
    <property type="project" value="EnsemblPlants"/>
</dbReference>
<dbReference type="PROSITE" id="PS01131">
    <property type="entry name" value="RRNA_A_DIMETH"/>
    <property type="match status" value="1"/>
</dbReference>
<dbReference type="STRING" id="130081.M2XCJ6"/>
<feature type="domain" description="Ribosomal RNA adenine methylase transferase N-terminal" evidence="10">
    <location>
        <begin position="30"/>
        <end position="199"/>
    </location>
</feature>
<dbReference type="InterPro" id="IPR020596">
    <property type="entry name" value="rRNA_Ade_Mease_Trfase_CS"/>
</dbReference>
<dbReference type="InterPro" id="IPR001737">
    <property type="entry name" value="KsgA/Erm"/>
</dbReference>
<keyword evidence="2 7" id="KW-0489">Methyltransferase</keyword>
<dbReference type="GO" id="GO:0003723">
    <property type="term" value="F:RNA binding"/>
    <property type="evidence" value="ECO:0007669"/>
    <property type="project" value="UniProtKB-UniRule"/>
</dbReference>
<protein>
    <recommendedName>
        <fullName evidence="8">rRNA adenine N(6)-methyltransferase</fullName>
        <ecNumber evidence="8">2.1.1.-</ecNumber>
    </recommendedName>
</protein>